<keyword evidence="1" id="KW-1133">Transmembrane helix</keyword>
<gene>
    <name evidence="2" type="ORF">N869_00905</name>
</gene>
<evidence type="ECO:0000313" key="3">
    <source>
        <dbReference type="Proteomes" id="UP000054314"/>
    </source>
</evidence>
<feature type="transmembrane region" description="Helical" evidence="1">
    <location>
        <begin position="30"/>
        <end position="48"/>
    </location>
</feature>
<keyword evidence="1" id="KW-0472">Membrane</keyword>
<evidence type="ECO:0000256" key="1">
    <source>
        <dbReference type="SAM" id="Phobius"/>
    </source>
</evidence>
<reference evidence="2 3" key="1">
    <citation type="submission" date="2013-08" db="EMBL/GenBank/DDBJ databases">
        <title>Genome sequencing of Cellulomonas bogoriensis 69B4.</title>
        <authorList>
            <person name="Chen F."/>
            <person name="Li Y."/>
            <person name="Wang G."/>
        </authorList>
    </citation>
    <scope>NUCLEOTIDE SEQUENCE [LARGE SCALE GENOMIC DNA]</scope>
    <source>
        <strain evidence="2 3">69B4</strain>
    </source>
</reference>
<keyword evidence="3" id="KW-1185">Reference proteome</keyword>
<name>A0A0A0C0G9_9CELL</name>
<protein>
    <submittedName>
        <fullName evidence="2">Uncharacterized protein</fullName>
    </submittedName>
</protein>
<organism evidence="2 3">
    <name type="scientific">Cellulomonas bogoriensis 69B4 = DSM 16987</name>
    <dbReference type="NCBI Taxonomy" id="1386082"/>
    <lineage>
        <taxon>Bacteria</taxon>
        <taxon>Bacillati</taxon>
        <taxon>Actinomycetota</taxon>
        <taxon>Actinomycetes</taxon>
        <taxon>Micrococcales</taxon>
        <taxon>Cellulomonadaceae</taxon>
        <taxon>Cellulomonas</taxon>
    </lineage>
</organism>
<accession>A0A0A0C0G9</accession>
<dbReference type="EMBL" id="AXCZ01000083">
    <property type="protein sequence ID" value="KGM12914.1"/>
    <property type="molecule type" value="Genomic_DNA"/>
</dbReference>
<comment type="caution">
    <text evidence="2">The sequence shown here is derived from an EMBL/GenBank/DDBJ whole genome shotgun (WGS) entry which is preliminary data.</text>
</comment>
<proteinExistence type="predicted"/>
<keyword evidence="1" id="KW-0812">Transmembrane</keyword>
<dbReference type="AlphaFoldDB" id="A0A0A0C0G9"/>
<evidence type="ECO:0000313" key="2">
    <source>
        <dbReference type="EMBL" id="KGM12914.1"/>
    </source>
</evidence>
<sequence length="81" mass="8698">MGVVAGAVLLAVTLAQVALGVFSAYNLGHSLSSTIVPWVIVSCIVFFARRRWGWWAIIGTYLGMWLLISIMGATGRIGAFL</sequence>
<feature type="transmembrane region" description="Helical" evidence="1">
    <location>
        <begin position="55"/>
        <end position="79"/>
    </location>
</feature>
<dbReference type="Proteomes" id="UP000054314">
    <property type="component" value="Unassembled WGS sequence"/>
</dbReference>